<gene>
    <name evidence="2" type="ORF">EMK97_17245</name>
</gene>
<reference evidence="2 3" key="1">
    <citation type="submission" date="2018-12" db="EMBL/GenBank/DDBJ databases">
        <title>Complete genome of Litorilituus sediminis.</title>
        <authorList>
            <person name="Liu A."/>
            <person name="Rong J."/>
        </authorList>
    </citation>
    <scope>NUCLEOTIDE SEQUENCE [LARGE SCALE GENOMIC DNA]</scope>
    <source>
        <strain evidence="2 3">JCM 17549</strain>
    </source>
</reference>
<dbReference type="RefSeq" id="WP_130604026.1">
    <property type="nucleotide sequence ID" value="NZ_CP034759.1"/>
</dbReference>
<keyword evidence="3" id="KW-1185">Reference proteome</keyword>
<dbReference type="KEGG" id="lsd:EMK97_17245"/>
<name>A0A4V0ZGH9_9GAMM</name>
<dbReference type="EMBL" id="CP034759">
    <property type="protein sequence ID" value="QBG37360.1"/>
    <property type="molecule type" value="Genomic_DNA"/>
</dbReference>
<dbReference type="InterPro" id="IPR020012">
    <property type="entry name" value="LysM_FimV"/>
</dbReference>
<sequence>MVVQKKLSVFILLSALFSASSFAKIKHISLHEIESSGEQALSIKLNIVEQRAKPIKFTLVSQNAEWPLEFKRLNDYMLRIKGSMALKLPARINVYEKNSSQWLKVKEVPLSKERATLASDKTIISSAIKPNDNFATTSIKNDIPPVVTQTGINAQKQQCLLTRKNNNETLWSIASRYKLEWSTDVYSAMIAIYQSNLAQFNNQHISQLKSGALLVCPNPQSLAKLGGKKQMQQKFNALNNRK</sequence>
<organism evidence="2 3">
    <name type="scientific">Litorilituus sediminis</name>
    <dbReference type="NCBI Taxonomy" id="718192"/>
    <lineage>
        <taxon>Bacteria</taxon>
        <taxon>Pseudomonadati</taxon>
        <taxon>Pseudomonadota</taxon>
        <taxon>Gammaproteobacteria</taxon>
        <taxon>Alteromonadales</taxon>
        <taxon>Colwelliaceae</taxon>
        <taxon>Litorilituus</taxon>
    </lineage>
</organism>
<dbReference type="NCBIfam" id="TIGR03505">
    <property type="entry name" value="FimV_core"/>
    <property type="match status" value="1"/>
</dbReference>
<evidence type="ECO:0000256" key="1">
    <source>
        <dbReference type="SAM" id="SignalP"/>
    </source>
</evidence>
<dbReference type="AlphaFoldDB" id="A0A4V0ZGH9"/>
<feature type="chain" id="PRO_5020235015" description="LysM domain-containing protein" evidence="1">
    <location>
        <begin position="24"/>
        <end position="242"/>
    </location>
</feature>
<accession>A0A4V0ZGH9</accession>
<dbReference type="Proteomes" id="UP000290244">
    <property type="component" value="Chromosome"/>
</dbReference>
<feature type="signal peptide" evidence="1">
    <location>
        <begin position="1"/>
        <end position="23"/>
    </location>
</feature>
<evidence type="ECO:0000313" key="2">
    <source>
        <dbReference type="EMBL" id="QBG37360.1"/>
    </source>
</evidence>
<protein>
    <recommendedName>
        <fullName evidence="4">LysM domain-containing protein</fullName>
    </recommendedName>
</protein>
<evidence type="ECO:0008006" key="4">
    <source>
        <dbReference type="Google" id="ProtNLM"/>
    </source>
</evidence>
<keyword evidence="1" id="KW-0732">Signal</keyword>
<evidence type="ECO:0000313" key="3">
    <source>
        <dbReference type="Proteomes" id="UP000290244"/>
    </source>
</evidence>
<dbReference type="OrthoDB" id="5298707at2"/>
<proteinExistence type="predicted"/>